<comment type="caution">
    <text evidence="3">The sequence shown here is derived from an EMBL/GenBank/DDBJ whole genome shotgun (WGS) entry which is preliminary data.</text>
</comment>
<dbReference type="NCBIfam" id="TIGR04183">
    <property type="entry name" value="Por_Secre_tail"/>
    <property type="match status" value="1"/>
</dbReference>
<dbReference type="SUPFAM" id="SSF49503">
    <property type="entry name" value="Cupredoxins"/>
    <property type="match status" value="1"/>
</dbReference>
<feature type="chain" id="PRO_5020766328" evidence="1">
    <location>
        <begin position="23"/>
        <end position="206"/>
    </location>
</feature>
<reference evidence="3 4" key="1">
    <citation type="submission" date="2019-02" db="EMBL/GenBank/DDBJ databases">
        <title>Bacterial novel species isolated from soil.</title>
        <authorList>
            <person name="Jung H.-Y."/>
        </authorList>
    </citation>
    <scope>NUCLEOTIDE SEQUENCE [LARGE SCALE GENOMIC DNA]</scope>
    <source>
        <strain evidence="3 4">1-3-3-3</strain>
    </source>
</reference>
<dbReference type="EMBL" id="SEWE01000039">
    <property type="protein sequence ID" value="RYU77947.1"/>
    <property type="molecule type" value="Genomic_DNA"/>
</dbReference>
<feature type="signal peptide" evidence="1">
    <location>
        <begin position="1"/>
        <end position="22"/>
    </location>
</feature>
<sequence>MKISTRFLLVWALLLIQFSTLAATVTISVGDNFYSPQAVTIRPGDVVTWQYVGQQSHPTASDNGAWVTFPMNSTATTKSLTFNTLGNFPYHCTIHGGSGGAGMAGVITVSNATPVDEARPATPTLSVYPNPAKGSVMVSLSQKAGADYKLRLSNIIGREVRSVALKPDFAGEAVSVNLADLPAGIYFYSLIANGKVLTTKRLVLQN</sequence>
<dbReference type="OrthoDB" id="9816167at2"/>
<keyword evidence="1" id="KW-0732">Signal</keyword>
<dbReference type="Gene3D" id="2.60.40.420">
    <property type="entry name" value="Cupredoxins - blue copper proteins"/>
    <property type="match status" value="1"/>
</dbReference>
<organism evidence="3 4">
    <name type="scientific">Hymenobacter persicinus</name>
    <dbReference type="NCBI Taxonomy" id="2025506"/>
    <lineage>
        <taxon>Bacteria</taxon>
        <taxon>Pseudomonadati</taxon>
        <taxon>Bacteroidota</taxon>
        <taxon>Cytophagia</taxon>
        <taxon>Cytophagales</taxon>
        <taxon>Hymenobacteraceae</taxon>
        <taxon>Hymenobacter</taxon>
    </lineage>
</organism>
<dbReference type="InterPro" id="IPR008972">
    <property type="entry name" value="Cupredoxin"/>
</dbReference>
<accession>A0A4Q5L8I8</accession>
<dbReference type="InterPro" id="IPR026444">
    <property type="entry name" value="Secre_tail"/>
</dbReference>
<dbReference type="AlphaFoldDB" id="A0A4Q5L8I8"/>
<dbReference type="RefSeq" id="WP_129922200.1">
    <property type="nucleotide sequence ID" value="NZ_SEWE01000039.1"/>
</dbReference>
<proteinExistence type="predicted"/>
<evidence type="ECO:0000313" key="4">
    <source>
        <dbReference type="Proteomes" id="UP000294155"/>
    </source>
</evidence>
<dbReference type="Pfam" id="PF18962">
    <property type="entry name" value="Por_Secre_tail"/>
    <property type="match status" value="1"/>
</dbReference>
<gene>
    <name evidence="3" type="ORF">EWM57_16180</name>
</gene>
<dbReference type="Proteomes" id="UP000294155">
    <property type="component" value="Unassembled WGS sequence"/>
</dbReference>
<evidence type="ECO:0000313" key="3">
    <source>
        <dbReference type="EMBL" id="RYU77947.1"/>
    </source>
</evidence>
<protein>
    <submittedName>
        <fullName evidence="3">T9SS type A sorting domain-containing protein</fullName>
    </submittedName>
</protein>
<name>A0A4Q5L8I8_9BACT</name>
<keyword evidence="4" id="KW-1185">Reference proteome</keyword>
<feature type="domain" description="Secretion system C-terminal sorting" evidence="2">
    <location>
        <begin position="127"/>
        <end position="203"/>
    </location>
</feature>
<evidence type="ECO:0000259" key="2">
    <source>
        <dbReference type="Pfam" id="PF18962"/>
    </source>
</evidence>
<evidence type="ECO:0000256" key="1">
    <source>
        <dbReference type="SAM" id="SignalP"/>
    </source>
</evidence>